<dbReference type="InterPro" id="IPR008921">
    <property type="entry name" value="DNA_pol3_clamp-load_cplx_C"/>
</dbReference>
<feature type="domain" description="AAA+ ATPase" evidence="8">
    <location>
        <begin position="48"/>
        <end position="164"/>
    </location>
</feature>
<proteinExistence type="inferred from homology"/>
<dbReference type="InterPro" id="IPR021886">
    <property type="entry name" value="MgsA_C"/>
</dbReference>
<evidence type="ECO:0000313" key="9">
    <source>
        <dbReference type="EMBL" id="HIU27735.1"/>
    </source>
</evidence>
<dbReference type="GO" id="GO:0008047">
    <property type="term" value="F:enzyme activator activity"/>
    <property type="evidence" value="ECO:0007669"/>
    <property type="project" value="TreeGrafter"/>
</dbReference>
<dbReference type="SMART" id="SM00382">
    <property type="entry name" value="AAA"/>
    <property type="match status" value="1"/>
</dbReference>
<dbReference type="PANTHER" id="PTHR13779">
    <property type="entry name" value="WERNER HELICASE-INTERACTING PROTEIN 1 FAMILY MEMBER"/>
    <property type="match status" value="1"/>
</dbReference>
<comment type="function">
    <text evidence="1">DNA-dependent ATPase that plays important roles in cellular responses to stalled DNA replication processes.</text>
</comment>
<dbReference type="InterPro" id="IPR051314">
    <property type="entry name" value="AAA_ATPase_RarA/MGS1/WRNIP1"/>
</dbReference>
<protein>
    <recommendedName>
        <fullName evidence="3">Replication-associated recombination protein A</fullName>
    </recommendedName>
</protein>
<dbReference type="Proteomes" id="UP000824091">
    <property type="component" value="Unassembled WGS sequence"/>
</dbReference>
<dbReference type="GO" id="GO:0006261">
    <property type="term" value="P:DNA-templated DNA replication"/>
    <property type="evidence" value="ECO:0007669"/>
    <property type="project" value="TreeGrafter"/>
</dbReference>
<evidence type="ECO:0000256" key="7">
    <source>
        <dbReference type="SAM" id="MobiDB-lite"/>
    </source>
</evidence>
<accession>A0A9D1I6C6</accession>
<reference evidence="9" key="1">
    <citation type="submission" date="2020-10" db="EMBL/GenBank/DDBJ databases">
        <authorList>
            <person name="Gilroy R."/>
        </authorList>
    </citation>
    <scope>NUCLEOTIDE SEQUENCE</scope>
    <source>
        <strain evidence="9">11300</strain>
    </source>
</reference>
<dbReference type="Gene3D" id="1.10.3710.10">
    <property type="entry name" value="DNA polymerase III clamp loader subunits, C-terminal domain"/>
    <property type="match status" value="1"/>
</dbReference>
<dbReference type="SUPFAM" id="SSF48019">
    <property type="entry name" value="post-AAA+ oligomerization domain-like"/>
    <property type="match status" value="1"/>
</dbReference>
<feature type="region of interest" description="Disordered" evidence="7">
    <location>
        <begin position="219"/>
        <end position="250"/>
    </location>
</feature>
<evidence type="ECO:0000256" key="3">
    <source>
        <dbReference type="ARBA" id="ARBA00020776"/>
    </source>
</evidence>
<comment type="caution">
    <text evidence="9">The sequence shown here is derived from an EMBL/GenBank/DDBJ whole genome shotgun (WGS) entry which is preliminary data.</text>
</comment>
<dbReference type="FunFam" id="1.10.8.60:FF:000029">
    <property type="entry name" value="Replication-associated recombination protein A"/>
    <property type="match status" value="1"/>
</dbReference>
<dbReference type="Pfam" id="PF00004">
    <property type="entry name" value="AAA"/>
    <property type="match status" value="1"/>
</dbReference>
<dbReference type="GO" id="GO:0017116">
    <property type="term" value="F:single-stranded DNA helicase activity"/>
    <property type="evidence" value="ECO:0007669"/>
    <property type="project" value="TreeGrafter"/>
</dbReference>
<evidence type="ECO:0000256" key="2">
    <source>
        <dbReference type="ARBA" id="ARBA00008959"/>
    </source>
</evidence>
<dbReference type="CDD" id="cd18139">
    <property type="entry name" value="HLD_clamp_RarA"/>
    <property type="match status" value="1"/>
</dbReference>
<dbReference type="PANTHER" id="PTHR13779:SF7">
    <property type="entry name" value="ATPASE WRNIP1"/>
    <property type="match status" value="1"/>
</dbReference>
<dbReference type="Pfam" id="PF12002">
    <property type="entry name" value="MgsA_C"/>
    <property type="match status" value="1"/>
</dbReference>
<dbReference type="EMBL" id="DVMO01000077">
    <property type="protein sequence ID" value="HIU27735.1"/>
    <property type="molecule type" value="Genomic_DNA"/>
</dbReference>
<reference evidence="9" key="2">
    <citation type="journal article" date="2021" name="PeerJ">
        <title>Extensive microbial diversity within the chicken gut microbiome revealed by metagenomics and culture.</title>
        <authorList>
            <person name="Gilroy R."/>
            <person name="Ravi A."/>
            <person name="Getino M."/>
            <person name="Pursley I."/>
            <person name="Horton D.L."/>
            <person name="Alikhan N.F."/>
            <person name="Baker D."/>
            <person name="Gharbi K."/>
            <person name="Hall N."/>
            <person name="Watson M."/>
            <person name="Adriaenssens E.M."/>
            <person name="Foster-Nyarko E."/>
            <person name="Jarju S."/>
            <person name="Secka A."/>
            <person name="Antonio M."/>
            <person name="Oren A."/>
            <person name="Chaudhuri R.R."/>
            <person name="La Ragione R."/>
            <person name="Hildebrand F."/>
            <person name="Pallen M.J."/>
        </authorList>
    </citation>
    <scope>NUCLEOTIDE SEQUENCE</scope>
    <source>
        <strain evidence="9">11300</strain>
    </source>
</reference>
<evidence type="ECO:0000256" key="1">
    <source>
        <dbReference type="ARBA" id="ARBA00002393"/>
    </source>
</evidence>
<evidence type="ECO:0000256" key="4">
    <source>
        <dbReference type="ARBA" id="ARBA00022705"/>
    </source>
</evidence>
<dbReference type="GO" id="GO:0005524">
    <property type="term" value="F:ATP binding"/>
    <property type="evidence" value="ECO:0007669"/>
    <property type="project" value="UniProtKB-KW"/>
</dbReference>
<keyword evidence="5" id="KW-0547">Nucleotide-binding</keyword>
<dbReference type="Pfam" id="PF16193">
    <property type="entry name" value="AAA_assoc_2"/>
    <property type="match status" value="1"/>
</dbReference>
<dbReference type="InterPro" id="IPR003959">
    <property type="entry name" value="ATPase_AAA_core"/>
</dbReference>
<comment type="similarity">
    <text evidence="2">Belongs to the AAA ATPase family. RarA/MGS1/WRNIP1 subfamily.</text>
</comment>
<dbReference type="FunFam" id="1.20.272.10:FF:000001">
    <property type="entry name" value="Putative AAA family ATPase"/>
    <property type="match status" value="1"/>
</dbReference>
<evidence type="ECO:0000259" key="8">
    <source>
        <dbReference type="SMART" id="SM00382"/>
    </source>
</evidence>
<evidence type="ECO:0000256" key="5">
    <source>
        <dbReference type="ARBA" id="ARBA00022741"/>
    </source>
</evidence>
<organism evidence="9 10">
    <name type="scientific">Candidatus Fimisoma avicola</name>
    <dbReference type="NCBI Taxonomy" id="2840826"/>
    <lineage>
        <taxon>Bacteria</taxon>
        <taxon>Bacillati</taxon>
        <taxon>Bacillota</taxon>
        <taxon>Clostridia</taxon>
        <taxon>Eubacteriales</taxon>
        <taxon>Candidatus Fimisoma</taxon>
    </lineage>
</organism>
<evidence type="ECO:0000256" key="6">
    <source>
        <dbReference type="ARBA" id="ARBA00022840"/>
    </source>
</evidence>
<dbReference type="AlphaFoldDB" id="A0A9D1I6C6"/>
<dbReference type="SUPFAM" id="SSF52540">
    <property type="entry name" value="P-loop containing nucleoside triphosphate hydrolases"/>
    <property type="match status" value="1"/>
</dbReference>
<keyword evidence="4" id="KW-0235">DNA replication</keyword>
<sequence>MEQMSIFENQVSQPLAARIRPENLDEYVGQQHLLGKGKVLRNLIESDNISSMIFWGPPGVGKTTLARIIANMTKASFIDFSAVTSGIKEIRAVMKQAEDNRLYGEKTILFVDEIHRFNKAQQDAFLPFVEKGSIILIGATTENPSFEVNGALLSRCRVFVLKPLTEVDLTELLRRAIEDPRGFGGQNIIITDEMLMAIARFANGDARMALSTLEMAVLNSESSRQDEGPASESGQTRQEAPKETVTVTEETLEQCTSKKSLLYDKNGEEHYNLISALHKSMRNSDPDAAVYWLARMLEAGEDPLYIARRVTRFASEDIGLADPRALEIAVAAYQACHFIGMPECSVHLTEAVIYMSMVPKSNSVYMAYESAKKDALSQLAEPVPLVIRNGVTKLMRDLDYGKDYQYAHNAADKLTNMQCLPDSLQGKEYYRPTAEGVEGRFKDRLEQIKKWKKEHQK</sequence>
<name>A0A9D1I6C6_9FIRM</name>
<dbReference type="GO" id="GO:0003677">
    <property type="term" value="F:DNA binding"/>
    <property type="evidence" value="ECO:0007669"/>
    <property type="project" value="InterPro"/>
</dbReference>
<gene>
    <name evidence="9" type="ORF">IAD16_05100</name>
</gene>
<dbReference type="Gene3D" id="3.40.50.300">
    <property type="entry name" value="P-loop containing nucleotide triphosphate hydrolases"/>
    <property type="match status" value="1"/>
</dbReference>
<keyword evidence="6" id="KW-0067">ATP-binding</keyword>
<dbReference type="Gene3D" id="1.10.8.60">
    <property type="match status" value="1"/>
</dbReference>
<evidence type="ECO:0000313" key="10">
    <source>
        <dbReference type="Proteomes" id="UP000824091"/>
    </source>
</evidence>
<dbReference type="Gene3D" id="1.20.272.10">
    <property type="match status" value="1"/>
</dbReference>
<dbReference type="GO" id="GO:0000731">
    <property type="term" value="P:DNA synthesis involved in DNA repair"/>
    <property type="evidence" value="ECO:0007669"/>
    <property type="project" value="TreeGrafter"/>
</dbReference>
<dbReference type="InterPro" id="IPR003593">
    <property type="entry name" value="AAA+_ATPase"/>
</dbReference>
<dbReference type="InterPro" id="IPR032423">
    <property type="entry name" value="AAA_assoc_2"/>
</dbReference>
<dbReference type="InterPro" id="IPR027417">
    <property type="entry name" value="P-loop_NTPase"/>
</dbReference>
<dbReference type="FunFam" id="3.40.50.300:FF:000137">
    <property type="entry name" value="Replication-associated recombination protein A"/>
    <property type="match status" value="1"/>
</dbReference>
<dbReference type="CDD" id="cd00009">
    <property type="entry name" value="AAA"/>
    <property type="match status" value="1"/>
</dbReference>
<dbReference type="GO" id="GO:0016887">
    <property type="term" value="F:ATP hydrolysis activity"/>
    <property type="evidence" value="ECO:0007669"/>
    <property type="project" value="InterPro"/>
</dbReference>